<dbReference type="OrthoDB" id="1749408at2759"/>
<dbReference type="PANTHER" id="PTHR33116">
    <property type="entry name" value="REVERSE TRANSCRIPTASE ZINC-BINDING DOMAIN-CONTAINING PROTEIN-RELATED-RELATED"/>
    <property type="match status" value="1"/>
</dbReference>
<dbReference type="PANTHER" id="PTHR33116:SF86">
    <property type="entry name" value="REVERSE TRANSCRIPTASE DOMAIN-CONTAINING PROTEIN"/>
    <property type="match status" value="1"/>
</dbReference>
<evidence type="ECO:0000259" key="1">
    <source>
        <dbReference type="Pfam" id="PF13456"/>
    </source>
</evidence>
<dbReference type="Proteomes" id="UP000886595">
    <property type="component" value="Unassembled WGS sequence"/>
</dbReference>
<protein>
    <recommendedName>
        <fullName evidence="1">RNase H type-1 domain-containing protein</fullName>
    </recommendedName>
</protein>
<dbReference type="Pfam" id="PF13456">
    <property type="entry name" value="RVT_3"/>
    <property type="match status" value="1"/>
</dbReference>
<proteinExistence type="predicted"/>
<name>A0A8X7VR78_BRACI</name>
<reference evidence="2 3" key="1">
    <citation type="submission" date="2020-02" db="EMBL/GenBank/DDBJ databases">
        <authorList>
            <person name="Ma Q."/>
            <person name="Huang Y."/>
            <person name="Song X."/>
            <person name="Pei D."/>
        </authorList>
    </citation>
    <scope>NUCLEOTIDE SEQUENCE [LARGE SCALE GENOMIC DNA]</scope>
    <source>
        <strain evidence="2">Sxm20200214</strain>
        <tissue evidence="2">Leaf</tissue>
    </source>
</reference>
<gene>
    <name evidence="2" type="ORF">Bca52824_019027</name>
</gene>
<comment type="caution">
    <text evidence="2">The sequence shown here is derived from an EMBL/GenBank/DDBJ whole genome shotgun (WGS) entry which is preliminary data.</text>
</comment>
<feature type="domain" description="RNase H type-1" evidence="1">
    <location>
        <begin position="473"/>
        <end position="587"/>
    </location>
</feature>
<evidence type="ECO:0000313" key="2">
    <source>
        <dbReference type="EMBL" id="KAG2315905.1"/>
    </source>
</evidence>
<dbReference type="InterPro" id="IPR002156">
    <property type="entry name" value="RNaseH_domain"/>
</dbReference>
<dbReference type="AlphaFoldDB" id="A0A8X7VR78"/>
<dbReference type="GO" id="GO:0004523">
    <property type="term" value="F:RNA-DNA hybrid ribonuclease activity"/>
    <property type="evidence" value="ECO:0007669"/>
    <property type="project" value="InterPro"/>
</dbReference>
<keyword evidence="3" id="KW-1185">Reference proteome</keyword>
<organism evidence="2 3">
    <name type="scientific">Brassica carinata</name>
    <name type="common">Ethiopian mustard</name>
    <name type="synonym">Abyssinian cabbage</name>
    <dbReference type="NCBI Taxonomy" id="52824"/>
    <lineage>
        <taxon>Eukaryota</taxon>
        <taxon>Viridiplantae</taxon>
        <taxon>Streptophyta</taxon>
        <taxon>Embryophyta</taxon>
        <taxon>Tracheophyta</taxon>
        <taxon>Spermatophyta</taxon>
        <taxon>Magnoliopsida</taxon>
        <taxon>eudicotyledons</taxon>
        <taxon>Gunneridae</taxon>
        <taxon>Pentapetalae</taxon>
        <taxon>rosids</taxon>
        <taxon>malvids</taxon>
        <taxon>Brassicales</taxon>
        <taxon>Brassicaceae</taxon>
        <taxon>Brassiceae</taxon>
        <taxon>Brassica</taxon>
    </lineage>
</organism>
<sequence length="617" mass="70670">MFVNGPRELMKNLIDKTCRGDISNSNCKVSQKITSCRSVLSHWKKTNVTNAKVKILDLQERLEWFQSQTFPCSFVVDGIRRELQALVLHRVLEFYGKATGQCINFTKSSISFGDKVAEESRVYLSQAGKEVLLKSTTGAMPVFSMGCFRIPKTVLSKITSMYANFWWSSETFHKKIHWISWYKLCLPKAFGGMGFKDLECFNQAMLAKHASKILNRPHCLLARFLKSIYFAGGDFLSATVGARPSYAWRSLLFGREILQKGLKHRVGNGLKTRVWLDKWVDDPLLGPRAPWRKNVTFDVNIRACSLIDSETRKWNQMKLQELFVQSDVELISRSQPVIHKEDFFIWMHNKSGIITVKSAYWLASREKFNAKIPEAFELPSLNGVRGLLTDWRSWPWILWNLWKRRNAVIFKGDGLSCEEVVQKSVEEADEWFMAQKLEKEWRLSDGADNPRASTKWKPPPPGCLSCSVVVDWCEKRNLGGGSWVLRNDRGVVLLHSRRAFSGLSNKDEANFEILKWAVESMKSHHMARVVFYTESDVMIGAITRPEAWPSFSFFAGELKRLLVGSGEFSFHKVLRAENRGAALIAQSVTRKGLSQSYVASEPPQWLFEFFVNESRGL</sequence>
<dbReference type="GO" id="GO:0003676">
    <property type="term" value="F:nucleic acid binding"/>
    <property type="evidence" value="ECO:0007669"/>
    <property type="project" value="InterPro"/>
</dbReference>
<evidence type="ECO:0000313" key="3">
    <source>
        <dbReference type="Proteomes" id="UP000886595"/>
    </source>
</evidence>
<accession>A0A8X7VR78</accession>
<dbReference type="EMBL" id="JAAMPC010000004">
    <property type="protein sequence ID" value="KAG2315905.1"/>
    <property type="molecule type" value="Genomic_DNA"/>
</dbReference>